<protein>
    <recommendedName>
        <fullName evidence="4">KOW domain-containing protein</fullName>
    </recommendedName>
</protein>
<evidence type="ECO:0000313" key="3">
    <source>
        <dbReference type="Proteomes" id="UP001175211"/>
    </source>
</evidence>
<evidence type="ECO:0000256" key="1">
    <source>
        <dbReference type="SAM" id="MobiDB-lite"/>
    </source>
</evidence>
<dbReference type="RefSeq" id="XP_060322554.1">
    <property type="nucleotide sequence ID" value="XM_060478609.1"/>
</dbReference>
<reference evidence="2" key="1">
    <citation type="submission" date="2023-06" db="EMBL/GenBank/DDBJ databases">
        <authorList>
            <consortium name="Lawrence Berkeley National Laboratory"/>
            <person name="Ahrendt S."/>
            <person name="Sahu N."/>
            <person name="Indic B."/>
            <person name="Wong-Bajracharya J."/>
            <person name="Merenyi Z."/>
            <person name="Ke H.-M."/>
            <person name="Monk M."/>
            <person name="Kocsube S."/>
            <person name="Drula E."/>
            <person name="Lipzen A."/>
            <person name="Balint B."/>
            <person name="Henrissat B."/>
            <person name="Andreopoulos B."/>
            <person name="Martin F.M."/>
            <person name="Harder C.B."/>
            <person name="Rigling D."/>
            <person name="Ford K.L."/>
            <person name="Foster G.D."/>
            <person name="Pangilinan J."/>
            <person name="Papanicolaou A."/>
            <person name="Barry K."/>
            <person name="LaButti K."/>
            <person name="Viragh M."/>
            <person name="Koriabine M."/>
            <person name="Yan M."/>
            <person name="Riley R."/>
            <person name="Champramary S."/>
            <person name="Plett K.L."/>
            <person name="Tsai I.J."/>
            <person name="Slot J."/>
            <person name="Sipos G."/>
            <person name="Plett J."/>
            <person name="Nagy L.G."/>
            <person name="Grigoriev I.V."/>
        </authorList>
    </citation>
    <scope>NUCLEOTIDE SEQUENCE</scope>
    <source>
        <strain evidence="2">CCBAS 213</strain>
    </source>
</reference>
<evidence type="ECO:0008006" key="4">
    <source>
        <dbReference type="Google" id="ProtNLM"/>
    </source>
</evidence>
<evidence type="ECO:0000313" key="2">
    <source>
        <dbReference type="EMBL" id="KAK0437282.1"/>
    </source>
</evidence>
<dbReference type="GO" id="GO:0006354">
    <property type="term" value="P:DNA-templated transcription elongation"/>
    <property type="evidence" value="ECO:0007669"/>
    <property type="project" value="InterPro"/>
</dbReference>
<dbReference type="EMBL" id="JAUEPS010000114">
    <property type="protein sequence ID" value="KAK0437282.1"/>
    <property type="molecule type" value="Genomic_DNA"/>
</dbReference>
<organism evidence="2 3">
    <name type="scientific">Armillaria tabescens</name>
    <name type="common">Ringless honey mushroom</name>
    <name type="synonym">Agaricus tabescens</name>
    <dbReference type="NCBI Taxonomy" id="1929756"/>
    <lineage>
        <taxon>Eukaryota</taxon>
        <taxon>Fungi</taxon>
        <taxon>Dikarya</taxon>
        <taxon>Basidiomycota</taxon>
        <taxon>Agaricomycotina</taxon>
        <taxon>Agaricomycetes</taxon>
        <taxon>Agaricomycetidae</taxon>
        <taxon>Agaricales</taxon>
        <taxon>Marasmiineae</taxon>
        <taxon>Physalacriaceae</taxon>
        <taxon>Desarmillaria</taxon>
    </lineage>
</organism>
<dbReference type="AlphaFoldDB" id="A0AA39MK56"/>
<keyword evidence="3" id="KW-1185">Reference proteome</keyword>
<gene>
    <name evidence="2" type="ORF">EV420DRAFT_1652109</name>
</gene>
<dbReference type="GeneID" id="85362157"/>
<feature type="compositionally biased region" description="Low complexity" evidence="1">
    <location>
        <begin position="793"/>
        <end position="811"/>
    </location>
</feature>
<dbReference type="InterPro" id="IPR036735">
    <property type="entry name" value="NGN_dom_sf"/>
</dbReference>
<accession>A0AA39MK56</accession>
<name>A0AA39MK56_ARMTA</name>
<dbReference type="Proteomes" id="UP001175211">
    <property type="component" value="Unassembled WGS sequence"/>
</dbReference>
<sequence>MTPRRFCRHPAVVNRVKQLCPDEEEPTLTHVHPSLANLDHIASYIHTEIKVCLPNGTGWDGVQHMKSKQDEEGSTPYIREMKEISWQRLKYGGDHIDDSEDEDGSLEGLDDDCFKLIVCMLPQRSEDFLKAKYIQSDISFKCIPGWKEFELVSVDHETSQVVVLCRAFMNSQSARAHQVLFVTIRPKAWASIFKTSLERPYEHIHRLYRVCTAHITRGITSSGVQDYAVKDKMHSLVCIRHPNWDETLAYIEREGGVSGRNWLFNKIHSKFAMQGMCWERSFVPLNIWQAGDATTNAVEMSHIDIYREGMPCSLIGGISRARYYDKMRLQTHRVSQKTGVKAAYRPTTTVVSVVRKYKRTVIQRTRKFNVADKHIIEQNERLHLEAGVEAVQDVESSSESEDSFIVEEEYSDDAAESEAANLSPVPSTHVPKEDQAWNGLLVRAKVHARVRETTLVDEESYDFRLFDDAPELWVLSCMPGWEDIVVFHIGRNARSEHGIKAAFIMPHLGKQVWLEAEMSSALKAWLVDIPGMARRNQQVQLHTVSPDMSLRALWSASSSPPMVNGAWVKVHHGRFKGEVGMVAKVYPWGCKVLLVPKLDPSPREESKNKRRRLQNSDLAPKLFDHATFNASIIGESRYRFQGLVYEHDLLARRLSFSQIAIASEISNQIFTLFGLSRHPQLRRHLQGHPRISEWCFQVGEKVTQVGMGRAGIIHTVGKDGLEVQFAEGVFPVRWADIRKEFEVGQYVQITEGAPAERWCGWIHAFEGSLLQLISGSNSREIQSVHPNTVIADSPPHSGMSSTSSTQSSIPASTPVIPWKGTRVLVIAQGHPWRTKTADVMDVNIMTDPRYPEPILQILVQLAHYDANAPFLSRWFPYLDIIEADSWLPLNEAQPLSDAHSFFRTWVPHTNILQEKGRRIPPEPIVVEEPGNATPRPDPTERCFSPAWDPSSPDPIHWCLDPQLIGMRFRVQYNGRQIAASVRCEKDGKMNCIRVDTPLKEVLDPTRVLPIHPKARHYDMFLVISGEHRGKWVRSIQFTKRSPSDSTDLDWNVAVVIPRAPFLEDEVTDDRIVLHSSMMTLAAETDDSKRLNLNVKKWLRQPAWDY</sequence>
<feature type="region of interest" description="Disordered" evidence="1">
    <location>
        <begin position="788"/>
        <end position="811"/>
    </location>
</feature>
<comment type="caution">
    <text evidence="2">The sequence shown here is derived from an EMBL/GenBank/DDBJ whole genome shotgun (WGS) entry which is preliminary data.</text>
</comment>
<dbReference type="Gene3D" id="3.30.70.940">
    <property type="entry name" value="NusG, N-terminal domain"/>
    <property type="match status" value="1"/>
</dbReference>
<proteinExistence type="predicted"/>